<proteinExistence type="predicted"/>
<dbReference type="SUPFAM" id="SSF55961">
    <property type="entry name" value="Bet v1-like"/>
    <property type="match status" value="1"/>
</dbReference>
<dbReference type="Pfam" id="PF10604">
    <property type="entry name" value="Polyketide_cyc2"/>
    <property type="match status" value="1"/>
</dbReference>
<dbReference type="InterPro" id="IPR023393">
    <property type="entry name" value="START-like_dom_sf"/>
</dbReference>
<accession>A0A6J7E0R5</accession>
<dbReference type="EMBL" id="CAFBLS010000091">
    <property type="protein sequence ID" value="CAB4874149.1"/>
    <property type="molecule type" value="Genomic_DNA"/>
</dbReference>
<evidence type="ECO:0000313" key="1">
    <source>
        <dbReference type="EMBL" id="CAB4874149.1"/>
    </source>
</evidence>
<name>A0A6J7E0R5_9ZZZZ</name>
<sequence>MGPRAEIVITDSRWSRAARIVVQAPPQAVFDVVADPTRHALFDGSGMVEGVVVGPARLELGSRFGMQMRYKLPYRTSNEVVEFEDGRRIAWCHFNHHRWRYEFEPTGDGATLVTETFDGSTARFPPALLLINAYENNQVAVAKTLVRLKGLMESDTPKNGRAGS</sequence>
<reference evidence="1" key="1">
    <citation type="submission" date="2020-05" db="EMBL/GenBank/DDBJ databases">
        <authorList>
            <person name="Chiriac C."/>
            <person name="Salcher M."/>
            <person name="Ghai R."/>
            <person name="Kavagutti S V."/>
        </authorList>
    </citation>
    <scope>NUCLEOTIDE SEQUENCE</scope>
</reference>
<dbReference type="InterPro" id="IPR019587">
    <property type="entry name" value="Polyketide_cyclase/dehydratase"/>
</dbReference>
<protein>
    <submittedName>
        <fullName evidence="1">Unannotated protein</fullName>
    </submittedName>
</protein>
<organism evidence="1">
    <name type="scientific">freshwater metagenome</name>
    <dbReference type="NCBI Taxonomy" id="449393"/>
    <lineage>
        <taxon>unclassified sequences</taxon>
        <taxon>metagenomes</taxon>
        <taxon>ecological metagenomes</taxon>
    </lineage>
</organism>
<gene>
    <name evidence="1" type="ORF">UFOPK3402_00860</name>
</gene>
<dbReference type="Gene3D" id="3.30.530.20">
    <property type="match status" value="1"/>
</dbReference>
<dbReference type="AlphaFoldDB" id="A0A6J7E0R5"/>